<dbReference type="Proteomes" id="UP000887159">
    <property type="component" value="Unassembled WGS sequence"/>
</dbReference>
<comment type="caution">
    <text evidence="1">The sequence shown here is derived from an EMBL/GenBank/DDBJ whole genome shotgun (WGS) entry which is preliminary data.</text>
</comment>
<keyword evidence="2" id="KW-1185">Reference proteome</keyword>
<proteinExistence type="predicted"/>
<name>A0A8X6S0L7_TRICX</name>
<sequence length="103" mass="12193">MTSSHIPPLSMGWWSQCGRAPKVREYIAQIRDMSVLSLSQHNYIKVIKRRREKRPELGSDRWLLHQDSHMALSVRQFLTGKNITMMEHPPYSPDYETFFLPYS</sequence>
<dbReference type="InterPro" id="IPR036397">
    <property type="entry name" value="RNaseH_sf"/>
</dbReference>
<organism evidence="1 2">
    <name type="scientific">Trichonephila clavipes</name>
    <name type="common">Golden silk orbweaver</name>
    <name type="synonym">Nephila clavipes</name>
    <dbReference type="NCBI Taxonomy" id="2585209"/>
    <lineage>
        <taxon>Eukaryota</taxon>
        <taxon>Metazoa</taxon>
        <taxon>Ecdysozoa</taxon>
        <taxon>Arthropoda</taxon>
        <taxon>Chelicerata</taxon>
        <taxon>Arachnida</taxon>
        <taxon>Araneae</taxon>
        <taxon>Araneomorphae</taxon>
        <taxon>Entelegynae</taxon>
        <taxon>Araneoidea</taxon>
        <taxon>Nephilidae</taxon>
        <taxon>Trichonephila</taxon>
    </lineage>
</organism>
<protein>
    <submittedName>
        <fullName evidence="1">Uncharacterized protein</fullName>
    </submittedName>
</protein>
<accession>A0A8X6S0L7</accession>
<reference evidence="1" key="1">
    <citation type="submission" date="2020-08" db="EMBL/GenBank/DDBJ databases">
        <title>Multicomponent nature underlies the extraordinary mechanical properties of spider dragline silk.</title>
        <authorList>
            <person name="Kono N."/>
            <person name="Nakamura H."/>
            <person name="Mori M."/>
            <person name="Yoshida Y."/>
            <person name="Ohtoshi R."/>
            <person name="Malay A.D."/>
            <person name="Moran D.A.P."/>
            <person name="Tomita M."/>
            <person name="Numata K."/>
            <person name="Arakawa K."/>
        </authorList>
    </citation>
    <scope>NUCLEOTIDE SEQUENCE</scope>
</reference>
<gene>
    <name evidence="1" type="ORF">TNCV_2207131</name>
</gene>
<dbReference type="EMBL" id="BMAU01021250">
    <property type="protein sequence ID" value="GFY05267.1"/>
    <property type="molecule type" value="Genomic_DNA"/>
</dbReference>
<dbReference type="AlphaFoldDB" id="A0A8X6S0L7"/>
<dbReference type="Gene3D" id="3.30.420.10">
    <property type="entry name" value="Ribonuclease H-like superfamily/Ribonuclease H"/>
    <property type="match status" value="1"/>
</dbReference>
<evidence type="ECO:0000313" key="1">
    <source>
        <dbReference type="EMBL" id="GFY05267.1"/>
    </source>
</evidence>
<evidence type="ECO:0000313" key="2">
    <source>
        <dbReference type="Proteomes" id="UP000887159"/>
    </source>
</evidence>
<dbReference type="GO" id="GO:0003676">
    <property type="term" value="F:nucleic acid binding"/>
    <property type="evidence" value="ECO:0007669"/>
    <property type="project" value="InterPro"/>
</dbReference>